<feature type="compositionally biased region" description="Basic and acidic residues" evidence="2">
    <location>
        <begin position="396"/>
        <end position="407"/>
    </location>
</feature>
<evidence type="ECO:0000313" key="4">
    <source>
        <dbReference type="EMBL" id="KAE9315270.1"/>
    </source>
</evidence>
<feature type="region of interest" description="Disordered" evidence="2">
    <location>
        <begin position="589"/>
        <end position="669"/>
    </location>
</feature>
<dbReference type="PANTHER" id="PTHR12771:SF2">
    <property type="entry name" value="ELMO DOMAIN-CONTAINING PROTEIN 3"/>
    <property type="match status" value="1"/>
</dbReference>
<feature type="region of interest" description="Disordered" evidence="2">
    <location>
        <begin position="220"/>
        <end position="280"/>
    </location>
</feature>
<dbReference type="InterPro" id="IPR006816">
    <property type="entry name" value="ELMO_dom"/>
</dbReference>
<protein>
    <recommendedName>
        <fullName evidence="3">ELMO domain-containing protein</fullName>
    </recommendedName>
</protein>
<feature type="region of interest" description="Disordered" evidence="2">
    <location>
        <begin position="898"/>
        <end position="946"/>
    </location>
</feature>
<feature type="domain" description="ELMO" evidence="3">
    <location>
        <begin position="741"/>
        <end position="898"/>
    </location>
</feature>
<feature type="region of interest" description="Disordered" evidence="2">
    <location>
        <begin position="63"/>
        <end position="124"/>
    </location>
</feature>
<evidence type="ECO:0000256" key="1">
    <source>
        <dbReference type="SAM" id="Coils"/>
    </source>
</evidence>
<name>A0A6A4E2R0_9STRA</name>
<feature type="compositionally biased region" description="Acidic residues" evidence="2">
    <location>
        <begin position="63"/>
        <end position="72"/>
    </location>
</feature>
<dbReference type="Proteomes" id="UP000437068">
    <property type="component" value="Unassembled WGS sequence"/>
</dbReference>
<dbReference type="PANTHER" id="PTHR12771">
    <property type="entry name" value="ENGULFMENT AND CELL MOTILITY"/>
    <property type="match status" value="1"/>
</dbReference>
<feature type="region of interest" description="Disordered" evidence="2">
    <location>
        <begin position="396"/>
        <end position="418"/>
    </location>
</feature>
<dbReference type="AlphaFoldDB" id="A0A6A4E2R0"/>
<feature type="coiled-coil region" evidence="1">
    <location>
        <begin position="472"/>
        <end position="512"/>
    </location>
</feature>
<feature type="region of interest" description="Disordered" evidence="2">
    <location>
        <begin position="512"/>
        <end position="533"/>
    </location>
</feature>
<evidence type="ECO:0000256" key="2">
    <source>
        <dbReference type="SAM" id="MobiDB-lite"/>
    </source>
</evidence>
<keyword evidence="1" id="KW-0175">Coiled coil</keyword>
<proteinExistence type="predicted"/>
<dbReference type="EMBL" id="QXGE01000345">
    <property type="protein sequence ID" value="KAE9315270.1"/>
    <property type="molecule type" value="Genomic_DNA"/>
</dbReference>
<gene>
    <name evidence="4" type="ORF">PF001_g7888</name>
</gene>
<feature type="compositionally biased region" description="Basic and acidic residues" evidence="2">
    <location>
        <begin position="626"/>
        <end position="648"/>
    </location>
</feature>
<feature type="compositionally biased region" description="Polar residues" evidence="2">
    <location>
        <begin position="106"/>
        <end position="124"/>
    </location>
</feature>
<feature type="compositionally biased region" description="Polar residues" evidence="2">
    <location>
        <begin position="656"/>
        <end position="669"/>
    </location>
</feature>
<feature type="compositionally biased region" description="Acidic residues" evidence="2">
    <location>
        <begin position="595"/>
        <end position="608"/>
    </location>
</feature>
<sequence length="946" mass="102740">MDLDGPSDVDVLDDLLHDVDGEGDTFEEAEAFFDADPDQDGEDLGDMTTDNILSQLDAVTNLDDDDALGDNADEFHDSASVPSSPQADVESEMATINLEEDAVEGDNTSASQEPTPLEQTSPISSEDVVQAVLDLAADNEVVNEEEGKEQQTTDTDAEETTLPTEEQTQLPLLIAHNEEEMAGELAGDEPSIEDAIIEAEEDSPPAPPAHEVISEILEATSTPPAVPPPAPATVPVIVGSMNPVEDENDDSDDSQGEEDDESSPAPPPLQLNDPDDDDEDVLEVDAAVVSNLEIEEKQRMEKRALSIGSDQPVSKPADVAVEEENALLKALPSTKSNDTTVMELSFEEEVRVAHVTTLEPSSPFFDIHKMAGGANATKLNADATFGISYQSMRKKADEYHTTEDEGRYTLPSGPAFPDEREFENEMELTSDLSFSVATTTSTSPSKGGNLEAGADEDEFAFDIKPAADVNPLSEDELRARRESLEARKLKEEEELLKELKRATDEEKMLIESTKATETAHADSTGGSTEAPVEPDALSLTELHNIYKRGLGDQEVLIDENENVDATKKPGGPEISRSMSVMGRIFSQAQGATETIAEEADGDDDSEENVDNRGGSDNVNATDDNAEDTKTISEKSDVDEASEWREIKLVQHRQTQEDSGSGSTTKTINTQETASVSRISYAEAAGYYAETPDVMQHRDIIVSEDFPRGSCLTCLSRPRLTFAGAIEERDRVFCIAATAFDAHNDVVVGILQTIYRKITKSPRDVLLIGRHWEDIGFQGTDPSTDLRGCGVLSLLQILYLVDTYPDLAHRFHGLSQHSTRHFPFVCVLINVTLQCVVALRSGVLYAECNKHASVLSGMNRLFVALTSNLHDAIQSRSDEIPLIVKEVLDRGRTNPAKVIDEAFDGPTLRPSQPVAGTASSKSKGSDRKESDNNLEFTEIGLHSVDEE</sequence>
<organism evidence="4 5">
    <name type="scientific">Phytophthora fragariae</name>
    <dbReference type="NCBI Taxonomy" id="53985"/>
    <lineage>
        <taxon>Eukaryota</taxon>
        <taxon>Sar</taxon>
        <taxon>Stramenopiles</taxon>
        <taxon>Oomycota</taxon>
        <taxon>Peronosporomycetes</taxon>
        <taxon>Peronosporales</taxon>
        <taxon>Peronosporaceae</taxon>
        <taxon>Phytophthora</taxon>
    </lineage>
</organism>
<feature type="compositionally biased region" description="Acidic residues" evidence="2">
    <location>
        <begin position="244"/>
        <end position="262"/>
    </location>
</feature>
<dbReference type="PROSITE" id="PS51335">
    <property type="entry name" value="ELMO"/>
    <property type="match status" value="1"/>
</dbReference>
<dbReference type="InterPro" id="IPR050868">
    <property type="entry name" value="ELMO_domain-containing"/>
</dbReference>
<feature type="compositionally biased region" description="Low complexity" evidence="2">
    <location>
        <begin position="150"/>
        <end position="169"/>
    </location>
</feature>
<feature type="region of interest" description="Disordered" evidence="2">
    <location>
        <begin position="138"/>
        <end position="169"/>
    </location>
</feature>
<evidence type="ECO:0000259" key="3">
    <source>
        <dbReference type="PROSITE" id="PS51335"/>
    </source>
</evidence>
<accession>A0A6A4E2R0</accession>
<dbReference type="Pfam" id="PF04727">
    <property type="entry name" value="ELMO_CED12"/>
    <property type="match status" value="1"/>
</dbReference>
<reference evidence="4 5" key="1">
    <citation type="submission" date="2018-08" db="EMBL/GenBank/DDBJ databases">
        <title>Genomic investigation of the strawberry pathogen Phytophthora fragariae indicates pathogenicity is determined by transcriptional variation in three key races.</title>
        <authorList>
            <person name="Adams T.M."/>
            <person name="Armitage A.D."/>
            <person name="Sobczyk M.K."/>
            <person name="Bates H.J."/>
            <person name="Dunwell J.M."/>
            <person name="Nellist C.F."/>
            <person name="Harrison R.J."/>
        </authorList>
    </citation>
    <scope>NUCLEOTIDE SEQUENCE [LARGE SCALE GENOMIC DNA]</scope>
    <source>
        <strain evidence="4 5">A4</strain>
    </source>
</reference>
<evidence type="ECO:0000313" key="5">
    <source>
        <dbReference type="Proteomes" id="UP000437068"/>
    </source>
</evidence>
<comment type="caution">
    <text evidence="4">The sequence shown here is derived from an EMBL/GenBank/DDBJ whole genome shotgun (WGS) entry which is preliminary data.</text>
</comment>